<dbReference type="AlphaFoldDB" id="A0A562IHD5"/>
<keyword evidence="2" id="KW-1185">Reference proteome</keyword>
<sequence>MDVAQHEQRTRIVLADRNQQVTICVALDFIHLPCDVYRTSLQGSVERGSADAQVLGDGSNRLERILALAEELSVWTIEALMAKPDEQVAWESLLGRPPARPR</sequence>
<evidence type="ECO:0000313" key="1">
    <source>
        <dbReference type="EMBL" id="TWH70238.1"/>
    </source>
</evidence>
<gene>
    <name evidence="1" type="ORF">JD77_05259</name>
</gene>
<reference evidence="1 2" key="1">
    <citation type="submission" date="2019-07" db="EMBL/GenBank/DDBJ databases">
        <title>R&amp;d 2014.</title>
        <authorList>
            <person name="Klenk H.-P."/>
        </authorList>
    </citation>
    <scope>NUCLEOTIDE SEQUENCE [LARGE SCALE GENOMIC DNA]</scope>
    <source>
        <strain evidence="1 2">DSM 43868</strain>
    </source>
</reference>
<name>A0A562IHD5_MICOL</name>
<proteinExistence type="predicted"/>
<comment type="caution">
    <text evidence="1">The sequence shown here is derived from an EMBL/GenBank/DDBJ whole genome shotgun (WGS) entry which is preliminary data.</text>
</comment>
<accession>A0A562IHD5</accession>
<dbReference type="Proteomes" id="UP000319825">
    <property type="component" value="Unassembled WGS sequence"/>
</dbReference>
<dbReference type="EMBL" id="VLKE01000001">
    <property type="protein sequence ID" value="TWH70238.1"/>
    <property type="molecule type" value="Genomic_DNA"/>
</dbReference>
<organism evidence="1 2">
    <name type="scientific">Micromonospora olivasterospora</name>
    <dbReference type="NCBI Taxonomy" id="1880"/>
    <lineage>
        <taxon>Bacteria</taxon>
        <taxon>Bacillati</taxon>
        <taxon>Actinomycetota</taxon>
        <taxon>Actinomycetes</taxon>
        <taxon>Micromonosporales</taxon>
        <taxon>Micromonosporaceae</taxon>
        <taxon>Micromonospora</taxon>
    </lineage>
</organism>
<protein>
    <submittedName>
        <fullName evidence="1">Uncharacterized protein</fullName>
    </submittedName>
</protein>
<evidence type="ECO:0000313" key="2">
    <source>
        <dbReference type="Proteomes" id="UP000319825"/>
    </source>
</evidence>